<dbReference type="Proteomes" id="UP000053732">
    <property type="component" value="Unassembled WGS sequence"/>
</dbReference>
<reference evidence="1 2" key="1">
    <citation type="journal article" date="2014" name="Nat. Commun.">
        <title>Multiple recent horizontal transfers of a large genomic region in cheese making fungi.</title>
        <authorList>
            <person name="Cheeseman K."/>
            <person name="Ropars J."/>
            <person name="Renault P."/>
            <person name="Dupont J."/>
            <person name="Gouzy J."/>
            <person name="Branca A."/>
            <person name="Abraham A.L."/>
            <person name="Ceppi M."/>
            <person name="Conseiller E."/>
            <person name="Debuchy R."/>
            <person name="Malagnac F."/>
            <person name="Goarin A."/>
            <person name="Silar P."/>
            <person name="Lacoste S."/>
            <person name="Sallet E."/>
            <person name="Bensimon A."/>
            <person name="Giraud T."/>
            <person name="Brygoo Y."/>
        </authorList>
    </citation>
    <scope>NUCLEOTIDE SEQUENCE [LARGE SCALE GENOMIC DNA]</scope>
    <source>
        <strain evidence="2">FM 013</strain>
    </source>
</reference>
<evidence type="ECO:0000313" key="2">
    <source>
        <dbReference type="Proteomes" id="UP000053732"/>
    </source>
</evidence>
<gene>
    <name evidence="1" type="ORF">PCAMFM013_S011g000004</name>
</gene>
<proteinExistence type="predicted"/>
<name>A0A0G4PCF8_PENC3</name>
<dbReference type="EMBL" id="HG793144">
    <property type="protein sequence ID" value="CRL24010.1"/>
    <property type="molecule type" value="Genomic_DNA"/>
</dbReference>
<accession>A0A0G4PCF8</accession>
<sequence length="153" mass="17290">MLRHSEPLQSLFGRVIGDPTHRLECIWAKDDGARCRNTVPKISRINGALCLGMFHDFPVSCSYEMRLSMAAKYMLCAECSRHSSRSRDCAQRWMKLLLARANRVEQTTQIQQDGHSSTLPVNRWPSSMPYNAGTTEFILPASPSYHPVYGKAS</sequence>
<keyword evidence="2" id="KW-1185">Reference proteome</keyword>
<dbReference type="AlphaFoldDB" id="A0A0G4PCF8"/>
<evidence type="ECO:0000313" key="1">
    <source>
        <dbReference type="EMBL" id="CRL24010.1"/>
    </source>
</evidence>
<protein>
    <submittedName>
        <fullName evidence="1">Str. FM013</fullName>
    </submittedName>
</protein>
<organism evidence="1 2">
    <name type="scientific">Penicillium camemberti (strain FM 013)</name>
    <dbReference type="NCBI Taxonomy" id="1429867"/>
    <lineage>
        <taxon>Eukaryota</taxon>
        <taxon>Fungi</taxon>
        <taxon>Dikarya</taxon>
        <taxon>Ascomycota</taxon>
        <taxon>Pezizomycotina</taxon>
        <taxon>Eurotiomycetes</taxon>
        <taxon>Eurotiomycetidae</taxon>
        <taxon>Eurotiales</taxon>
        <taxon>Aspergillaceae</taxon>
        <taxon>Penicillium</taxon>
    </lineage>
</organism>